<dbReference type="OrthoDB" id="9801375at2"/>
<dbReference type="AlphaFoldDB" id="A0A1I2KT18"/>
<dbReference type="Pfam" id="PF13472">
    <property type="entry name" value="Lipase_GDSL_2"/>
    <property type="match status" value="1"/>
</dbReference>
<dbReference type="PROSITE" id="PS51318">
    <property type="entry name" value="TAT"/>
    <property type="match status" value="1"/>
</dbReference>
<dbReference type="STRING" id="35752.SAMN05421541_118128"/>
<dbReference type="CDD" id="cd00229">
    <property type="entry name" value="SGNH_hydrolase"/>
    <property type="match status" value="1"/>
</dbReference>
<evidence type="ECO:0000313" key="3">
    <source>
        <dbReference type="EMBL" id="SFF70134.1"/>
    </source>
</evidence>
<dbReference type="SUPFAM" id="SSF52266">
    <property type="entry name" value="SGNH hydrolase"/>
    <property type="match status" value="1"/>
</dbReference>
<feature type="domain" description="SGNH hydrolase-type esterase" evidence="2">
    <location>
        <begin position="182"/>
        <end position="333"/>
    </location>
</feature>
<proteinExistence type="predicted"/>
<organism evidence="3 4">
    <name type="scientific">Actinoplanes philippinensis</name>
    <dbReference type="NCBI Taxonomy" id="35752"/>
    <lineage>
        <taxon>Bacteria</taxon>
        <taxon>Bacillati</taxon>
        <taxon>Actinomycetota</taxon>
        <taxon>Actinomycetes</taxon>
        <taxon>Micromonosporales</taxon>
        <taxon>Micromonosporaceae</taxon>
        <taxon>Actinoplanes</taxon>
    </lineage>
</organism>
<keyword evidence="4" id="KW-1185">Reference proteome</keyword>
<name>A0A1I2KT18_9ACTN</name>
<evidence type="ECO:0000259" key="2">
    <source>
        <dbReference type="Pfam" id="PF13472"/>
    </source>
</evidence>
<keyword evidence="1" id="KW-0732">Signal</keyword>
<dbReference type="PANTHER" id="PTHR30383">
    <property type="entry name" value="THIOESTERASE 1/PROTEASE 1/LYSOPHOSPHOLIPASE L1"/>
    <property type="match status" value="1"/>
</dbReference>
<evidence type="ECO:0000313" key="4">
    <source>
        <dbReference type="Proteomes" id="UP000199645"/>
    </source>
</evidence>
<dbReference type="InterPro" id="IPR036514">
    <property type="entry name" value="SGNH_hydro_sf"/>
</dbReference>
<reference evidence="3 4" key="1">
    <citation type="submission" date="2016-10" db="EMBL/GenBank/DDBJ databases">
        <authorList>
            <person name="de Groot N.N."/>
        </authorList>
    </citation>
    <scope>NUCLEOTIDE SEQUENCE [LARGE SCALE GENOMIC DNA]</scope>
    <source>
        <strain evidence="3 4">DSM 43019</strain>
    </source>
</reference>
<accession>A0A1I2KT18</accession>
<dbReference type="InterPro" id="IPR013830">
    <property type="entry name" value="SGNH_hydro"/>
</dbReference>
<evidence type="ECO:0000256" key="1">
    <source>
        <dbReference type="SAM" id="SignalP"/>
    </source>
</evidence>
<protein>
    <submittedName>
        <fullName evidence="3">Lysophospholipase L1</fullName>
    </submittedName>
</protein>
<dbReference type="EMBL" id="FONV01000018">
    <property type="protein sequence ID" value="SFF70134.1"/>
    <property type="molecule type" value="Genomic_DNA"/>
</dbReference>
<dbReference type="Gene3D" id="3.40.50.1110">
    <property type="entry name" value="SGNH hydrolase"/>
    <property type="match status" value="1"/>
</dbReference>
<dbReference type="InterPro" id="IPR006311">
    <property type="entry name" value="TAT_signal"/>
</dbReference>
<feature type="signal peptide" evidence="1">
    <location>
        <begin position="1"/>
        <end position="30"/>
    </location>
</feature>
<dbReference type="RefSeq" id="WP_143134086.1">
    <property type="nucleotide sequence ID" value="NZ_BOMT01000090.1"/>
</dbReference>
<dbReference type="InterPro" id="IPR051532">
    <property type="entry name" value="Ester_Hydrolysis_Enzymes"/>
</dbReference>
<gene>
    <name evidence="3" type="ORF">SAMN05421541_118128</name>
</gene>
<dbReference type="Proteomes" id="UP000199645">
    <property type="component" value="Unassembled WGS sequence"/>
</dbReference>
<feature type="chain" id="PRO_5039560295" evidence="1">
    <location>
        <begin position="31"/>
        <end position="345"/>
    </location>
</feature>
<sequence length="345" mass="36155">MTNRRTFMRAGGLLATGVAVTAAASGPARASSPATSLPLLTWHAALANRRYAPAVVAVLGSSSSEGVGASGPGRGYVPVLAENLRTAFPVAGAAGGANYVAAWGTPRWWPVTGGGTRVDTAGWGLKAVDLAGPEESLTYRFSGTSVQVWHDGAPEIVVDGGTVVVRGPGRIHGFVTFDGDEEKGIQVFNGGHGGRTSGDFAERAAAWAPRLRSIRPHLVILQLGINDWRIGVPAAEMKRNLLTIIETVRVNSGTDPSFVVYGTPRVGADRRIQDHTRFTEAWREIAAEDTGGPGGASGVAYFDLAARQPSPSSDNTHGLYCDDLVHMTDRGAAFTADALLSFIRP</sequence>